<gene>
    <name evidence="3" type="ORF">ENO08_08670</name>
</gene>
<evidence type="ECO:0000256" key="1">
    <source>
        <dbReference type="ARBA" id="ARBA00023002"/>
    </source>
</evidence>
<sequence length="391" mass="42811">MTRSGKAYDAIVIGAGSVGLPTAYFLALEGWKVLVVDGAPSPGQGQNKAAIGGVRATHSDPAKILLCLQSIDIFTGWKERHGDDLGWVPGGYCYPVYRREDEETLRAILPIQKSHGLDIDFVGPERIAELVPGINEKDLRGGTYSPGDGQVSPLMAAAEFWKQSRDRGCEYRFGERVTGLLVEGGKMRGVRTTKNTYHADVVVNAAGSAAREIGRMAGIDIPVVPDSHEAGISAPMERFFDPLIVDMRPGPLGKTKNFYFGQNDRGQVIFCYTPIRPIIGTNRSCTSEFMPIIARRLIDLIPRLENMLIRRVWRGLYPMTPDGIIILDHVREVEGFYLEVGMCGQGFMLGPGVGLNMAKFITSGEPAIDPGVFSTLGFYREFGAQRAEVLE</sequence>
<dbReference type="Gene3D" id="3.30.9.10">
    <property type="entry name" value="D-Amino Acid Oxidase, subunit A, domain 2"/>
    <property type="match status" value="1"/>
</dbReference>
<dbReference type="PANTHER" id="PTHR13847:SF287">
    <property type="entry name" value="FAD-DEPENDENT OXIDOREDUCTASE DOMAIN-CONTAINING PROTEIN 1"/>
    <property type="match status" value="1"/>
</dbReference>
<proteinExistence type="predicted"/>
<dbReference type="GO" id="GO:0005737">
    <property type="term" value="C:cytoplasm"/>
    <property type="evidence" value="ECO:0007669"/>
    <property type="project" value="TreeGrafter"/>
</dbReference>
<dbReference type="AlphaFoldDB" id="A0A7V2AWG1"/>
<comment type="caution">
    <text evidence="3">The sequence shown here is derived from an EMBL/GenBank/DDBJ whole genome shotgun (WGS) entry which is preliminary data.</text>
</comment>
<dbReference type="InterPro" id="IPR036188">
    <property type="entry name" value="FAD/NAD-bd_sf"/>
</dbReference>
<reference evidence="3" key="1">
    <citation type="journal article" date="2020" name="mSystems">
        <title>Genome- and Community-Level Interaction Insights into Carbon Utilization and Element Cycling Functions of Hydrothermarchaeota in Hydrothermal Sediment.</title>
        <authorList>
            <person name="Zhou Z."/>
            <person name="Liu Y."/>
            <person name="Xu W."/>
            <person name="Pan J."/>
            <person name="Luo Z.H."/>
            <person name="Li M."/>
        </authorList>
    </citation>
    <scope>NUCLEOTIDE SEQUENCE [LARGE SCALE GENOMIC DNA]</scope>
    <source>
        <strain evidence="3">SpSt-1233</strain>
    </source>
</reference>
<organism evidence="3">
    <name type="scientific">Eiseniibacteriota bacterium</name>
    <dbReference type="NCBI Taxonomy" id="2212470"/>
    <lineage>
        <taxon>Bacteria</taxon>
        <taxon>Candidatus Eiseniibacteriota</taxon>
    </lineage>
</organism>
<feature type="domain" description="FAD dependent oxidoreductase" evidence="2">
    <location>
        <begin position="9"/>
        <end position="358"/>
    </location>
</feature>
<accession>A0A7V2AWG1</accession>
<dbReference type="InterPro" id="IPR006076">
    <property type="entry name" value="FAD-dep_OxRdtase"/>
</dbReference>
<dbReference type="Gene3D" id="3.50.50.60">
    <property type="entry name" value="FAD/NAD(P)-binding domain"/>
    <property type="match status" value="1"/>
</dbReference>
<dbReference type="GO" id="GO:0016491">
    <property type="term" value="F:oxidoreductase activity"/>
    <property type="evidence" value="ECO:0007669"/>
    <property type="project" value="UniProtKB-KW"/>
</dbReference>
<dbReference type="Proteomes" id="UP000886069">
    <property type="component" value="Unassembled WGS sequence"/>
</dbReference>
<dbReference type="PANTHER" id="PTHR13847">
    <property type="entry name" value="SARCOSINE DEHYDROGENASE-RELATED"/>
    <property type="match status" value="1"/>
</dbReference>
<evidence type="ECO:0000259" key="2">
    <source>
        <dbReference type="Pfam" id="PF01266"/>
    </source>
</evidence>
<protein>
    <submittedName>
        <fullName evidence="3">FAD-binding oxidoreductase</fullName>
    </submittedName>
</protein>
<dbReference type="Pfam" id="PF01266">
    <property type="entry name" value="DAO"/>
    <property type="match status" value="1"/>
</dbReference>
<dbReference type="SUPFAM" id="SSF51905">
    <property type="entry name" value="FAD/NAD(P)-binding domain"/>
    <property type="match status" value="1"/>
</dbReference>
<dbReference type="EMBL" id="DSEC01000621">
    <property type="protein sequence ID" value="HER44517.1"/>
    <property type="molecule type" value="Genomic_DNA"/>
</dbReference>
<keyword evidence="1" id="KW-0560">Oxidoreductase</keyword>
<evidence type="ECO:0000313" key="3">
    <source>
        <dbReference type="EMBL" id="HER44517.1"/>
    </source>
</evidence>
<name>A0A7V2AWG1_UNCEI</name>